<accession>A0ABR1RJV5</accession>
<evidence type="ECO:0000313" key="2">
    <source>
        <dbReference type="Proteomes" id="UP001396898"/>
    </source>
</evidence>
<organism evidence="1 2">
    <name type="scientific">Apiospora marii</name>
    <dbReference type="NCBI Taxonomy" id="335849"/>
    <lineage>
        <taxon>Eukaryota</taxon>
        <taxon>Fungi</taxon>
        <taxon>Dikarya</taxon>
        <taxon>Ascomycota</taxon>
        <taxon>Pezizomycotina</taxon>
        <taxon>Sordariomycetes</taxon>
        <taxon>Xylariomycetidae</taxon>
        <taxon>Amphisphaeriales</taxon>
        <taxon>Apiosporaceae</taxon>
        <taxon>Apiospora</taxon>
    </lineage>
</organism>
<dbReference type="EMBL" id="JAQQWI010000015">
    <property type="protein sequence ID" value="KAK8013115.1"/>
    <property type="molecule type" value="Genomic_DNA"/>
</dbReference>
<comment type="caution">
    <text evidence="1">The sequence shown here is derived from an EMBL/GenBank/DDBJ whole genome shotgun (WGS) entry which is preliminary data.</text>
</comment>
<dbReference type="PANTHER" id="PTHR36847:SF1">
    <property type="entry name" value="AMIDOLIGASE ENZYME"/>
    <property type="match status" value="1"/>
</dbReference>
<keyword evidence="2" id="KW-1185">Reference proteome</keyword>
<gene>
    <name evidence="1" type="ORF">PG991_010490</name>
</gene>
<sequence length="411" mass="45669">MATTATTSNPVPTFGVEWEFYACFYQPEPDENVDAILAAYPGTIIVPPDTPHLDAARLYVRQHVVATLRDNGVDVNNLDQRGKVLLPPAGPEPHRFRLNTAEGKYFRWSLTTDGSLNNAWLGRPNVAPLEKQLSYTGLELVSPAMRDEPASYQELEQVVDLLKARCRILVNITCGLHVHAAFGLDPIPFAGLKRCAALLFAIDPVVAEIHPRHRRDNTFARPIRTQSNAAMGWTARDAVEAYAESEHNQFGWLRYRDPLPNTPIGHAVREILACPSPGPVCWLLATTFTKGNYDFARFASSKNRNPTLEFRQHEGTVDAKRMSASARFCTGILRYAVQELTDEKLAEAVPFCETAEKDKSGKLYLYELLDSFGMADQARALGLQPDMRREPSPTGELSVGGGFFGLEDLPR</sequence>
<dbReference type="Proteomes" id="UP001396898">
    <property type="component" value="Unassembled WGS sequence"/>
</dbReference>
<evidence type="ECO:0000313" key="1">
    <source>
        <dbReference type="EMBL" id="KAK8013115.1"/>
    </source>
</evidence>
<protein>
    <recommendedName>
        <fullName evidence="3">Amidoligase enzyme</fullName>
    </recommendedName>
</protein>
<reference evidence="1 2" key="1">
    <citation type="submission" date="2023-01" db="EMBL/GenBank/DDBJ databases">
        <title>Analysis of 21 Apiospora genomes using comparative genomics revels a genus with tremendous synthesis potential of carbohydrate active enzymes and secondary metabolites.</title>
        <authorList>
            <person name="Sorensen T."/>
        </authorList>
    </citation>
    <scope>NUCLEOTIDE SEQUENCE [LARGE SCALE GENOMIC DNA]</scope>
    <source>
        <strain evidence="1 2">CBS 20057</strain>
    </source>
</reference>
<dbReference type="Pfam" id="PF12224">
    <property type="entry name" value="Amidoligase_2"/>
    <property type="match status" value="1"/>
</dbReference>
<dbReference type="InterPro" id="IPR022025">
    <property type="entry name" value="Amidoligase_2"/>
</dbReference>
<dbReference type="PANTHER" id="PTHR36847">
    <property type="entry name" value="AMIDOLIGASE ENZYME"/>
    <property type="match status" value="1"/>
</dbReference>
<name>A0ABR1RJV5_9PEZI</name>
<proteinExistence type="predicted"/>
<evidence type="ECO:0008006" key="3">
    <source>
        <dbReference type="Google" id="ProtNLM"/>
    </source>
</evidence>